<evidence type="ECO:0000256" key="1">
    <source>
        <dbReference type="SAM" id="MobiDB-lite"/>
    </source>
</evidence>
<dbReference type="AlphaFoldDB" id="A0A8T0H539"/>
<comment type="caution">
    <text evidence="2">The sequence shown here is derived from an EMBL/GenBank/DDBJ whole genome shotgun (WGS) entry which is preliminary data.</text>
</comment>
<evidence type="ECO:0000313" key="2">
    <source>
        <dbReference type="EMBL" id="KAG0566403.1"/>
    </source>
</evidence>
<sequence length="72" mass="7363">QTSNLQPPSPSPSPSPHPITSHAQINLPSLLIPQLTRGGSGTDQARIRQGIREGLGTGMRLAAAGVVGDDDA</sequence>
<feature type="region of interest" description="Disordered" evidence="1">
    <location>
        <begin position="1"/>
        <end position="23"/>
    </location>
</feature>
<protein>
    <submittedName>
        <fullName evidence="2">Uncharacterized protein</fullName>
    </submittedName>
</protein>
<feature type="non-terminal residue" evidence="2">
    <location>
        <position position="72"/>
    </location>
</feature>
<feature type="compositionally biased region" description="Pro residues" evidence="1">
    <location>
        <begin position="7"/>
        <end position="17"/>
    </location>
</feature>
<evidence type="ECO:0000313" key="3">
    <source>
        <dbReference type="Proteomes" id="UP000822688"/>
    </source>
</evidence>
<keyword evidence="3" id="KW-1185">Reference proteome</keyword>
<name>A0A8T0H539_CERPU</name>
<accession>A0A8T0H539</accession>
<reference evidence="2" key="1">
    <citation type="submission" date="2020-06" db="EMBL/GenBank/DDBJ databases">
        <title>WGS assembly of Ceratodon purpureus strain R40.</title>
        <authorList>
            <person name="Carey S.B."/>
            <person name="Jenkins J."/>
            <person name="Shu S."/>
            <person name="Lovell J.T."/>
            <person name="Sreedasyam A."/>
            <person name="Maumus F."/>
            <person name="Tiley G.P."/>
            <person name="Fernandez-Pozo N."/>
            <person name="Barry K."/>
            <person name="Chen C."/>
            <person name="Wang M."/>
            <person name="Lipzen A."/>
            <person name="Daum C."/>
            <person name="Saski C.A."/>
            <person name="Payton A.C."/>
            <person name="Mcbreen J.C."/>
            <person name="Conrad R.E."/>
            <person name="Kollar L.M."/>
            <person name="Olsson S."/>
            <person name="Huttunen S."/>
            <person name="Landis J.B."/>
            <person name="Wickett N.J."/>
            <person name="Johnson M.G."/>
            <person name="Rensing S.A."/>
            <person name="Grimwood J."/>
            <person name="Schmutz J."/>
            <person name="Mcdaniel S.F."/>
        </authorList>
    </citation>
    <scope>NUCLEOTIDE SEQUENCE</scope>
    <source>
        <strain evidence="2">R40</strain>
    </source>
</reference>
<feature type="non-terminal residue" evidence="2">
    <location>
        <position position="1"/>
    </location>
</feature>
<organism evidence="2 3">
    <name type="scientific">Ceratodon purpureus</name>
    <name type="common">Fire moss</name>
    <name type="synonym">Dicranum purpureum</name>
    <dbReference type="NCBI Taxonomy" id="3225"/>
    <lineage>
        <taxon>Eukaryota</taxon>
        <taxon>Viridiplantae</taxon>
        <taxon>Streptophyta</taxon>
        <taxon>Embryophyta</taxon>
        <taxon>Bryophyta</taxon>
        <taxon>Bryophytina</taxon>
        <taxon>Bryopsida</taxon>
        <taxon>Dicranidae</taxon>
        <taxon>Pseudoditrichales</taxon>
        <taxon>Ditrichaceae</taxon>
        <taxon>Ceratodon</taxon>
    </lineage>
</organism>
<gene>
    <name evidence="2" type="ORF">KC19_7G061400</name>
</gene>
<proteinExistence type="predicted"/>
<dbReference type="EMBL" id="CM026428">
    <property type="protein sequence ID" value="KAG0566403.1"/>
    <property type="molecule type" value="Genomic_DNA"/>
</dbReference>
<dbReference type="Proteomes" id="UP000822688">
    <property type="component" value="Chromosome 7"/>
</dbReference>